<proteinExistence type="predicted"/>
<evidence type="ECO:0000256" key="3">
    <source>
        <dbReference type="SAM" id="MobiDB-lite"/>
    </source>
</evidence>
<dbReference type="AlphaFoldDB" id="A0A9W7BII4"/>
<feature type="compositionally biased region" description="Basic and acidic residues" evidence="3">
    <location>
        <begin position="513"/>
        <end position="539"/>
    </location>
</feature>
<feature type="domain" description="ODAD1 central coiled coil region" evidence="4">
    <location>
        <begin position="287"/>
        <end position="424"/>
    </location>
</feature>
<dbReference type="Proteomes" id="UP001162640">
    <property type="component" value="Unassembled WGS sequence"/>
</dbReference>
<feature type="compositionally biased region" description="Acidic residues" evidence="3">
    <location>
        <begin position="502"/>
        <end position="512"/>
    </location>
</feature>
<feature type="domain" description="ODAD1 central coiled coil region" evidence="4">
    <location>
        <begin position="115"/>
        <end position="236"/>
    </location>
</feature>
<name>A0A9W7BII4_9STRA</name>
<sequence length="539" mass="61750">MSHKRLVAASEEKPLHRVRKTKAELDHLNHNNEILKQDLARESRETKATHKLTAGRDMSRLQNDADNYAKRIEMERQKIEDLDNHIAMTHAKILAQRKKMGGADASQENNELIGRQVRMLENRLDKTLVKFNEALASNKQLRGRIDSMRQERVVFDGIYKKLERELHEKKKEMSAIIEDSNNAYQERDKAQGELKVLKDRAETDKAEFERDWKELGQLIEQDRKAREHIRAQIEKNSVSPVNETGRFSNTGSPVMMGDEVESLDAKNMMPGGFFPSSANTKEAPLPQEKVELYEEAFNKIADATGITDVDEVVSTFLEAEDKNFSLFNYVNELNSEIERLELAISDTKVEIEKYKGQGVSTDTQRKQILRNLDERLQTTRHKAEEYQTRYGNGMKTINQLKTGIHSIFSRLGCAGSNLEEMLGNQGVTESNMMQYLGIIEQKTSEILQLYATSQQNGEGGVDTQAKVVTSYNYGEPKMATRSEKHLTIEFKAGSLPSTNEYLSDEESDEENDERPLTRDEFERKTMRGYRKGDKAKNKK</sequence>
<dbReference type="PANTHER" id="PTHR21694:SF18">
    <property type="entry name" value="COILED-COIL DOMAIN-CONTAINING PROTEIN 63"/>
    <property type="match status" value="1"/>
</dbReference>
<protein>
    <recommendedName>
        <fullName evidence="4">ODAD1 central coiled coil region domain-containing protein</fullName>
    </recommendedName>
</protein>
<evidence type="ECO:0000256" key="1">
    <source>
        <dbReference type="ARBA" id="ARBA00023054"/>
    </source>
</evidence>
<dbReference type="InterPro" id="IPR051876">
    <property type="entry name" value="ODA-DC/CCD"/>
</dbReference>
<evidence type="ECO:0000313" key="5">
    <source>
        <dbReference type="EMBL" id="GMH89161.1"/>
    </source>
</evidence>
<dbReference type="PANTHER" id="PTHR21694">
    <property type="entry name" value="COILED-COIL DOMAIN-CONTAINING PROTEIN 63"/>
    <property type="match status" value="1"/>
</dbReference>
<comment type="caution">
    <text evidence="5">The sequence shown here is derived from an EMBL/GenBank/DDBJ whole genome shotgun (WGS) entry which is preliminary data.</text>
</comment>
<feature type="region of interest" description="Disordered" evidence="3">
    <location>
        <begin position="494"/>
        <end position="539"/>
    </location>
</feature>
<feature type="coiled-coil region" evidence="2">
    <location>
        <begin position="18"/>
        <end position="85"/>
    </location>
</feature>
<organism evidence="5 6">
    <name type="scientific">Triparma laevis f. inornata</name>
    <dbReference type="NCBI Taxonomy" id="1714386"/>
    <lineage>
        <taxon>Eukaryota</taxon>
        <taxon>Sar</taxon>
        <taxon>Stramenopiles</taxon>
        <taxon>Ochrophyta</taxon>
        <taxon>Bolidophyceae</taxon>
        <taxon>Parmales</taxon>
        <taxon>Triparmaceae</taxon>
        <taxon>Triparma</taxon>
    </lineage>
</organism>
<evidence type="ECO:0000313" key="6">
    <source>
        <dbReference type="Proteomes" id="UP001162640"/>
    </source>
</evidence>
<reference evidence="6" key="1">
    <citation type="journal article" date="2023" name="Commun. Biol.">
        <title>Genome analysis of Parmales, the sister group of diatoms, reveals the evolutionary specialization of diatoms from phago-mixotrophs to photoautotrophs.</title>
        <authorList>
            <person name="Ban H."/>
            <person name="Sato S."/>
            <person name="Yoshikawa S."/>
            <person name="Yamada K."/>
            <person name="Nakamura Y."/>
            <person name="Ichinomiya M."/>
            <person name="Sato N."/>
            <person name="Blanc-Mathieu R."/>
            <person name="Endo H."/>
            <person name="Kuwata A."/>
            <person name="Ogata H."/>
        </authorList>
    </citation>
    <scope>NUCLEOTIDE SEQUENCE [LARGE SCALE GENOMIC DNA]</scope>
</reference>
<evidence type="ECO:0000259" key="4">
    <source>
        <dbReference type="Pfam" id="PF21773"/>
    </source>
</evidence>
<evidence type="ECO:0000256" key="2">
    <source>
        <dbReference type="SAM" id="Coils"/>
    </source>
</evidence>
<dbReference type="InterPro" id="IPR049258">
    <property type="entry name" value="ODAD1_CC"/>
</dbReference>
<keyword evidence="1 2" id="KW-0175">Coiled coil</keyword>
<gene>
    <name evidence="5" type="ORF">TL16_g11371</name>
</gene>
<dbReference type="EMBL" id="BLQM01000424">
    <property type="protein sequence ID" value="GMH89161.1"/>
    <property type="molecule type" value="Genomic_DNA"/>
</dbReference>
<dbReference type="Pfam" id="PF21773">
    <property type="entry name" value="ODAD1_CC"/>
    <property type="match status" value="2"/>
</dbReference>
<accession>A0A9W7BII4</accession>
<feature type="coiled-coil region" evidence="2">
    <location>
        <begin position="330"/>
        <end position="389"/>
    </location>
</feature>
<feature type="coiled-coil region" evidence="2">
    <location>
        <begin position="131"/>
        <end position="207"/>
    </location>
</feature>